<name>A0A7U7ENB0_9GAMM</name>
<keyword evidence="1" id="KW-0812">Transmembrane</keyword>
<keyword evidence="1" id="KW-1133">Transmembrane helix</keyword>
<dbReference type="EMBL" id="CAJFCI010000031">
    <property type="protein sequence ID" value="CAD5107195.1"/>
    <property type="molecule type" value="Genomic_DNA"/>
</dbReference>
<protein>
    <submittedName>
        <fullName evidence="2">Uncharacterized protein</fullName>
    </submittedName>
</protein>
<gene>
    <name evidence="2" type="ORF">PSEWESI4_01466</name>
</gene>
<accession>A0A7U7ENB0</accession>
<evidence type="ECO:0000313" key="2">
    <source>
        <dbReference type="EMBL" id="CAD5107195.1"/>
    </source>
</evidence>
<dbReference type="Proteomes" id="UP000583387">
    <property type="component" value="Unassembled WGS sequence"/>
</dbReference>
<sequence>MLSPDVVIPILAWLAITGNLSAIVLGVLDGVRGQ</sequence>
<dbReference type="AlphaFoldDB" id="A0A7U7ENB0"/>
<keyword evidence="3" id="KW-1185">Reference proteome</keyword>
<reference evidence="2 3" key="1">
    <citation type="submission" date="2020-08" db="EMBL/GenBank/DDBJ databases">
        <authorList>
            <person name="Criscuolo A."/>
        </authorList>
    </citation>
    <scope>NUCLEOTIDE SEQUENCE [LARGE SCALE GENOMIC DNA]</scope>
    <source>
        <strain evidence="2">CIP111764</strain>
    </source>
</reference>
<organism evidence="2 3">
    <name type="scientific">Zestomonas carbonaria</name>
    <dbReference type="NCBI Taxonomy" id="2762745"/>
    <lineage>
        <taxon>Bacteria</taxon>
        <taxon>Pseudomonadati</taxon>
        <taxon>Pseudomonadota</taxon>
        <taxon>Gammaproteobacteria</taxon>
        <taxon>Pseudomonadales</taxon>
        <taxon>Pseudomonadaceae</taxon>
        <taxon>Zestomonas</taxon>
    </lineage>
</organism>
<evidence type="ECO:0000256" key="1">
    <source>
        <dbReference type="SAM" id="Phobius"/>
    </source>
</evidence>
<feature type="transmembrane region" description="Helical" evidence="1">
    <location>
        <begin position="6"/>
        <end position="28"/>
    </location>
</feature>
<keyword evidence="1" id="KW-0472">Membrane</keyword>
<comment type="caution">
    <text evidence="2">The sequence shown here is derived from an EMBL/GenBank/DDBJ whole genome shotgun (WGS) entry which is preliminary data.</text>
</comment>
<evidence type="ECO:0000313" key="3">
    <source>
        <dbReference type="Proteomes" id="UP000583387"/>
    </source>
</evidence>
<proteinExistence type="predicted"/>